<gene>
    <name evidence="11" type="primary">mtgA</name>
    <name evidence="13" type="ORF">HNQ81_000587</name>
</gene>
<evidence type="ECO:0000256" key="4">
    <source>
        <dbReference type="ARBA" id="ARBA00022679"/>
    </source>
</evidence>
<evidence type="ECO:0000256" key="9">
    <source>
        <dbReference type="ARBA" id="ARBA00023136"/>
    </source>
</evidence>
<dbReference type="HAMAP" id="MF_00766">
    <property type="entry name" value="PGT_MtgA"/>
    <property type="match status" value="1"/>
</dbReference>
<keyword evidence="3 11" id="KW-0328">Glycosyltransferase</keyword>
<dbReference type="InterPro" id="IPR001264">
    <property type="entry name" value="Glyco_trans_51"/>
</dbReference>
<evidence type="ECO:0000256" key="8">
    <source>
        <dbReference type="ARBA" id="ARBA00022989"/>
    </source>
</evidence>
<dbReference type="InterPro" id="IPR036950">
    <property type="entry name" value="PBP_transglycosylase"/>
</dbReference>
<evidence type="ECO:0000256" key="3">
    <source>
        <dbReference type="ARBA" id="ARBA00022676"/>
    </source>
</evidence>
<reference evidence="13 14" key="1">
    <citation type="submission" date="2020-08" db="EMBL/GenBank/DDBJ databases">
        <title>Genomic Encyclopedia of Type Strains, Phase IV (KMG-IV): sequencing the most valuable type-strain genomes for metagenomic binning, comparative biology and taxonomic classification.</title>
        <authorList>
            <person name="Goeker M."/>
        </authorList>
    </citation>
    <scope>NUCLEOTIDE SEQUENCE [LARGE SCALE GENOMIC DNA]</scope>
    <source>
        <strain evidence="13 14">DSM 28570</strain>
    </source>
</reference>
<dbReference type="Gene3D" id="1.10.3810.10">
    <property type="entry name" value="Biosynthetic peptidoglycan transglycosylase-like"/>
    <property type="match status" value="1"/>
</dbReference>
<keyword evidence="1 11" id="KW-1003">Cell membrane</keyword>
<comment type="function">
    <text evidence="11">Peptidoglycan polymerase that catalyzes glycan chain elongation from lipid-linked precursors.</text>
</comment>
<dbReference type="PANTHER" id="PTHR30400">
    <property type="entry name" value="MONOFUNCTIONAL BIOSYNTHETIC PEPTIDOGLYCAN TRANSGLYCOSYLASE"/>
    <property type="match status" value="1"/>
</dbReference>
<comment type="catalytic activity">
    <reaction evidence="11">
        <text>[GlcNAc-(1-&gt;4)-Mur2Ac(oyl-L-Ala-gamma-D-Glu-L-Lys-D-Ala-D-Ala)](n)-di-trans,octa-cis-undecaprenyl diphosphate + beta-D-GlcNAc-(1-&gt;4)-Mur2Ac(oyl-L-Ala-gamma-D-Glu-L-Lys-D-Ala-D-Ala)-di-trans,octa-cis-undecaprenyl diphosphate = [GlcNAc-(1-&gt;4)-Mur2Ac(oyl-L-Ala-gamma-D-Glu-L-Lys-D-Ala-D-Ala)](n+1)-di-trans,octa-cis-undecaprenyl diphosphate + di-trans,octa-cis-undecaprenyl diphosphate + H(+)</text>
        <dbReference type="Rhea" id="RHEA:23708"/>
        <dbReference type="Rhea" id="RHEA-COMP:9602"/>
        <dbReference type="Rhea" id="RHEA-COMP:9603"/>
        <dbReference type="ChEBI" id="CHEBI:15378"/>
        <dbReference type="ChEBI" id="CHEBI:58405"/>
        <dbReference type="ChEBI" id="CHEBI:60033"/>
        <dbReference type="ChEBI" id="CHEBI:78435"/>
        <dbReference type="EC" id="2.4.99.28"/>
    </reaction>
</comment>
<dbReference type="EMBL" id="JACHEO010000002">
    <property type="protein sequence ID" value="MBB5346877.1"/>
    <property type="molecule type" value="Genomic_DNA"/>
</dbReference>
<keyword evidence="4 11" id="KW-0808">Transferase</keyword>
<dbReference type="PANTHER" id="PTHR30400:SF0">
    <property type="entry name" value="BIOSYNTHETIC PEPTIDOGLYCAN TRANSGLYCOSYLASE"/>
    <property type="match status" value="1"/>
</dbReference>
<dbReference type="EC" id="2.4.99.28" evidence="11"/>
<evidence type="ECO:0000259" key="12">
    <source>
        <dbReference type="Pfam" id="PF00912"/>
    </source>
</evidence>
<keyword evidence="9 11" id="KW-0472">Membrane</keyword>
<dbReference type="Proteomes" id="UP000539642">
    <property type="component" value="Unassembled WGS sequence"/>
</dbReference>
<feature type="domain" description="Glycosyl transferase family 51" evidence="12">
    <location>
        <begin position="66"/>
        <end position="229"/>
    </location>
</feature>
<proteinExistence type="inferred from homology"/>
<evidence type="ECO:0000256" key="7">
    <source>
        <dbReference type="ARBA" id="ARBA00022984"/>
    </source>
</evidence>
<evidence type="ECO:0000256" key="2">
    <source>
        <dbReference type="ARBA" id="ARBA00022519"/>
    </source>
</evidence>
<dbReference type="UniPathway" id="UPA00219"/>
<organism evidence="13 14">
    <name type="scientific">Desulfoprunum benzoelyticum</name>
    <dbReference type="NCBI Taxonomy" id="1506996"/>
    <lineage>
        <taxon>Bacteria</taxon>
        <taxon>Pseudomonadati</taxon>
        <taxon>Thermodesulfobacteriota</taxon>
        <taxon>Desulfobulbia</taxon>
        <taxon>Desulfobulbales</taxon>
        <taxon>Desulfobulbaceae</taxon>
        <taxon>Desulfoprunum</taxon>
    </lineage>
</organism>
<evidence type="ECO:0000256" key="5">
    <source>
        <dbReference type="ARBA" id="ARBA00022692"/>
    </source>
</evidence>
<sequence>MARSVPVSSRRRPAAWRRWLRRLVLGFAVLSVVSTIILRVVPPPATPLMMIRGIQGMATGQGFIIRKQWQPLERISPAMVRAVIAAEDQKFLDHSGFDFNAISKAYENNRTGGRQKGGSTITQQTAKNVFLWPGGSYLRKGVEAYFTLLLELCWSKERIIEVYLNVAEFGPGVYGVESAARTYYRTSARRLTNRQAAMLTAILPAPLRWNPARPTGYLMQRQRWILQQMRHIGPLLPP</sequence>
<dbReference type="GO" id="GO:0009252">
    <property type="term" value="P:peptidoglycan biosynthetic process"/>
    <property type="evidence" value="ECO:0007669"/>
    <property type="project" value="UniProtKB-UniRule"/>
</dbReference>
<evidence type="ECO:0000313" key="13">
    <source>
        <dbReference type="EMBL" id="MBB5346877.1"/>
    </source>
</evidence>
<accession>A0A840UKM0</accession>
<name>A0A840UKM0_9BACT</name>
<protein>
    <recommendedName>
        <fullName evidence="11">Biosynthetic peptidoglycan transglycosylase</fullName>
        <ecNumber evidence="11">2.4.99.28</ecNumber>
    </recommendedName>
    <alternativeName>
        <fullName evidence="11">Glycan polymerase</fullName>
    </alternativeName>
    <alternativeName>
        <fullName evidence="11">Peptidoglycan glycosyltransferase MtgA</fullName>
        <shortName evidence="11">PGT</shortName>
    </alternativeName>
</protein>
<dbReference type="GO" id="GO:0016763">
    <property type="term" value="F:pentosyltransferase activity"/>
    <property type="evidence" value="ECO:0007669"/>
    <property type="project" value="InterPro"/>
</dbReference>
<keyword evidence="10 11" id="KW-0961">Cell wall biogenesis/degradation</keyword>
<dbReference type="AlphaFoldDB" id="A0A840UKM0"/>
<comment type="pathway">
    <text evidence="11">Cell wall biogenesis; peptidoglycan biosynthesis.</text>
</comment>
<keyword evidence="7 11" id="KW-0573">Peptidoglycan synthesis</keyword>
<comment type="caution">
    <text evidence="13">The sequence shown here is derived from an EMBL/GenBank/DDBJ whole genome shotgun (WGS) entry which is preliminary data.</text>
</comment>
<dbReference type="SUPFAM" id="SSF53955">
    <property type="entry name" value="Lysozyme-like"/>
    <property type="match status" value="1"/>
</dbReference>
<dbReference type="GO" id="GO:0005886">
    <property type="term" value="C:plasma membrane"/>
    <property type="evidence" value="ECO:0007669"/>
    <property type="project" value="UniProtKB-SubCell"/>
</dbReference>
<comment type="subcellular location">
    <subcellularLocation>
        <location evidence="11">Cell membrane</location>
        <topology evidence="11">Single-pass membrane protein</topology>
    </subcellularLocation>
</comment>
<keyword evidence="8 11" id="KW-1133">Transmembrane helix</keyword>
<keyword evidence="6 11" id="KW-0133">Cell shape</keyword>
<keyword evidence="5 11" id="KW-0812">Transmembrane</keyword>
<dbReference type="GO" id="GO:0071555">
    <property type="term" value="P:cell wall organization"/>
    <property type="evidence" value="ECO:0007669"/>
    <property type="project" value="UniProtKB-KW"/>
</dbReference>
<comment type="similarity">
    <text evidence="11">Belongs to the glycosyltransferase 51 family.</text>
</comment>
<dbReference type="GO" id="GO:0008360">
    <property type="term" value="P:regulation of cell shape"/>
    <property type="evidence" value="ECO:0007669"/>
    <property type="project" value="UniProtKB-KW"/>
</dbReference>
<evidence type="ECO:0000256" key="6">
    <source>
        <dbReference type="ARBA" id="ARBA00022960"/>
    </source>
</evidence>
<dbReference type="NCBIfam" id="TIGR02070">
    <property type="entry name" value="mono_pep_trsgly"/>
    <property type="match status" value="1"/>
</dbReference>
<dbReference type="RefSeq" id="WP_183348137.1">
    <property type="nucleotide sequence ID" value="NZ_JACHEO010000002.1"/>
</dbReference>
<evidence type="ECO:0000256" key="10">
    <source>
        <dbReference type="ARBA" id="ARBA00023316"/>
    </source>
</evidence>
<dbReference type="GO" id="GO:0008955">
    <property type="term" value="F:peptidoglycan glycosyltransferase activity"/>
    <property type="evidence" value="ECO:0007669"/>
    <property type="project" value="UniProtKB-UniRule"/>
</dbReference>
<keyword evidence="14" id="KW-1185">Reference proteome</keyword>
<evidence type="ECO:0000256" key="1">
    <source>
        <dbReference type="ARBA" id="ARBA00022475"/>
    </source>
</evidence>
<dbReference type="GO" id="GO:0009274">
    <property type="term" value="C:peptidoglycan-based cell wall"/>
    <property type="evidence" value="ECO:0007669"/>
    <property type="project" value="InterPro"/>
</dbReference>
<keyword evidence="2" id="KW-0997">Cell inner membrane</keyword>
<evidence type="ECO:0000256" key="11">
    <source>
        <dbReference type="HAMAP-Rule" id="MF_00766"/>
    </source>
</evidence>
<evidence type="ECO:0000313" key="14">
    <source>
        <dbReference type="Proteomes" id="UP000539642"/>
    </source>
</evidence>
<dbReference type="InterPro" id="IPR023346">
    <property type="entry name" value="Lysozyme-like_dom_sf"/>
</dbReference>
<dbReference type="Pfam" id="PF00912">
    <property type="entry name" value="Transgly"/>
    <property type="match status" value="1"/>
</dbReference>
<dbReference type="InterPro" id="IPR011812">
    <property type="entry name" value="Pep_trsgly"/>
</dbReference>